<dbReference type="Pfam" id="PF00069">
    <property type="entry name" value="Pkinase"/>
    <property type="match status" value="1"/>
</dbReference>
<dbReference type="GO" id="GO:0031179">
    <property type="term" value="P:peptide modification"/>
    <property type="evidence" value="ECO:0007669"/>
    <property type="project" value="InterPro"/>
</dbReference>
<dbReference type="AlphaFoldDB" id="A0A2V4NJ85"/>
<gene>
    <name evidence="4" type="ORF">C7C46_14385</name>
</gene>
<dbReference type="InterPro" id="IPR000719">
    <property type="entry name" value="Prot_kinase_dom"/>
</dbReference>
<feature type="region of interest" description="Disordered" evidence="2">
    <location>
        <begin position="774"/>
        <end position="809"/>
    </location>
</feature>
<evidence type="ECO:0000256" key="1">
    <source>
        <dbReference type="PIRSR" id="PIRSR607822-1"/>
    </source>
</evidence>
<keyword evidence="4" id="KW-0418">Kinase</keyword>
<dbReference type="PROSITE" id="PS50011">
    <property type="entry name" value="PROTEIN_KINASE_DOM"/>
    <property type="match status" value="1"/>
</dbReference>
<evidence type="ECO:0000256" key="2">
    <source>
        <dbReference type="SAM" id="MobiDB-lite"/>
    </source>
</evidence>
<dbReference type="OrthoDB" id="1492512at2"/>
<dbReference type="Gene3D" id="1.50.10.20">
    <property type="match status" value="1"/>
</dbReference>
<dbReference type="SMART" id="SM01260">
    <property type="entry name" value="LANC_like"/>
    <property type="match status" value="1"/>
</dbReference>
<protein>
    <submittedName>
        <fullName evidence="4">Serine/threonine protein kinase</fullName>
    </submittedName>
</protein>
<dbReference type="NCBIfam" id="NF038150">
    <property type="entry name" value="lanthi_synth_IV"/>
    <property type="match status" value="1"/>
</dbReference>
<feature type="binding site" evidence="1">
    <location>
        <position position="813"/>
    </location>
    <ligand>
        <name>Zn(2+)</name>
        <dbReference type="ChEBI" id="CHEBI:29105"/>
    </ligand>
</feature>
<keyword evidence="4" id="KW-0723">Serine/threonine-protein kinase</keyword>
<dbReference type="GO" id="GO:0046872">
    <property type="term" value="F:metal ion binding"/>
    <property type="evidence" value="ECO:0007669"/>
    <property type="project" value="UniProtKB-KW"/>
</dbReference>
<dbReference type="SUPFAM" id="SSF56112">
    <property type="entry name" value="Protein kinase-like (PK-like)"/>
    <property type="match status" value="1"/>
</dbReference>
<dbReference type="Pfam" id="PF05147">
    <property type="entry name" value="LANC_like"/>
    <property type="match status" value="1"/>
</dbReference>
<dbReference type="GO" id="GO:0004674">
    <property type="term" value="F:protein serine/threonine kinase activity"/>
    <property type="evidence" value="ECO:0007669"/>
    <property type="project" value="UniProtKB-KW"/>
</dbReference>
<dbReference type="SUPFAM" id="SSF158745">
    <property type="entry name" value="LanC-like"/>
    <property type="match status" value="1"/>
</dbReference>
<keyword evidence="1" id="KW-0479">Metal-binding</keyword>
<dbReference type="InterPro" id="IPR057929">
    <property type="entry name" value="RamC_N"/>
</dbReference>
<name>A0A2V4NJ85_9ACTN</name>
<feature type="binding site" evidence="1">
    <location>
        <position position="859"/>
    </location>
    <ligand>
        <name>Zn(2+)</name>
        <dbReference type="ChEBI" id="CHEBI:29105"/>
    </ligand>
</feature>
<feature type="binding site" evidence="1">
    <location>
        <position position="858"/>
    </location>
    <ligand>
        <name>Zn(2+)</name>
        <dbReference type="ChEBI" id="CHEBI:29105"/>
    </ligand>
</feature>
<comment type="caution">
    <text evidence="4">The sequence shown here is derived from an EMBL/GenBank/DDBJ whole genome shotgun (WGS) entry which is preliminary data.</text>
</comment>
<feature type="region of interest" description="Disordered" evidence="2">
    <location>
        <begin position="1"/>
        <end position="25"/>
    </location>
</feature>
<dbReference type="InterPro" id="IPR058053">
    <property type="entry name" value="RamC_C"/>
</dbReference>
<keyword evidence="5" id="KW-1185">Reference proteome</keyword>
<dbReference type="InterPro" id="IPR011009">
    <property type="entry name" value="Kinase-like_dom_sf"/>
</dbReference>
<reference evidence="4 5" key="1">
    <citation type="submission" date="2018-03" db="EMBL/GenBank/DDBJ databases">
        <title>Bioinformatic expansion and discovery of thiopeptide antibiotics.</title>
        <authorList>
            <person name="Schwalen C.J."/>
            <person name="Hudson G.A."/>
            <person name="Mitchell D.A."/>
        </authorList>
    </citation>
    <scope>NUCLEOTIDE SEQUENCE [LARGE SCALE GENOMIC DNA]</scope>
    <source>
        <strain evidence="4 5">ATCC 21389</strain>
    </source>
</reference>
<proteinExistence type="predicted"/>
<keyword evidence="4" id="KW-0808">Transferase</keyword>
<dbReference type="Proteomes" id="UP000248039">
    <property type="component" value="Unassembled WGS sequence"/>
</dbReference>
<organism evidence="4 5">
    <name type="scientific">Streptomyces tateyamensis</name>
    <dbReference type="NCBI Taxonomy" id="565073"/>
    <lineage>
        <taxon>Bacteria</taxon>
        <taxon>Bacillati</taxon>
        <taxon>Actinomycetota</taxon>
        <taxon>Actinomycetes</taxon>
        <taxon>Kitasatosporales</taxon>
        <taxon>Streptomycetaceae</taxon>
        <taxon>Streptomyces</taxon>
    </lineage>
</organism>
<feature type="compositionally biased region" description="Basic and acidic residues" evidence="2">
    <location>
        <begin position="774"/>
        <end position="805"/>
    </location>
</feature>
<dbReference type="Pfam" id="PF25816">
    <property type="entry name" value="RamC_N"/>
    <property type="match status" value="1"/>
</dbReference>
<dbReference type="CDD" id="cd04791">
    <property type="entry name" value="LanC_SerThrkinase"/>
    <property type="match status" value="1"/>
</dbReference>
<dbReference type="PANTHER" id="PTHR12736">
    <property type="entry name" value="LANC-LIKE PROTEIN"/>
    <property type="match status" value="1"/>
</dbReference>
<accession>A0A2V4NJ85</accession>
<dbReference type="SMART" id="SM00220">
    <property type="entry name" value="S_TKc"/>
    <property type="match status" value="1"/>
</dbReference>
<dbReference type="EMBL" id="PYBW01000043">
    <property type="protein sequence ID" value="PYC79538.1"/>
    <property type="molecule type" value="Genomic_DNA"/>
</dbReference>
<dbReference type="Gene3D" id="1.10.510.10">
    <property type="entry name" value="Transferase(Phosphotransferase) domain 1"/>
    <property type="match status" value="1"/>
</dbReference>
<dbReference type="GO" id="GO:0005524">
    <property type="term" value="F:ATP binding"/>
    <property type="evidence" value="ECO:0007669"/>
    <property type="project" value="InterPro"/>
</dbReference>
<dbReference type="GO" id="GO:0005886">
    <property type="term" value="C:plasma membrane"/>
    <property type="evidence" value="ECO:0007669"/>
    <property type="project" value="TreeGrafter"/>
</dbReference>
<evidence type="ECO:0000313" key="5">
    <source>
        <dbReference type="Proteomes" id="UP000248039"/>
    </source>
</evidence>
<dbReference type="PANTHER" id="PTHR12736:SF21">
    <property type="entry name" value="LANC-LIKE PROTEIN 2"/>
    <property type="match status" value="1"/>
</dbReference>
<keyword evidence="1" id="KW-0862">Zinc</keyword>
<evidence type="ECO:0000259" key="3">
    <source>
        <dbReference type="PROSITE" id="PS50011"/>
    </source>
</evidence>
<evidence type="ECO:0000313" key="4">
    <source>
        <dbReference type="EMBL" id="PYC79538.1"/>
    </source>
</evidence>
<dbReference type="InterPro" id="IPR007822">
    <property type="entry name" value="LANC-like"/>
</dbReference>
<sequence>MALQPDAGRRRRSPGSGGRAMADGYTAGQASADPYAALFPDLVEAVLRRQGARDWDVDLDDFWCRVSPDDAAAGRRQGWKLHVSAVPLSAPMVLTRAAEVLVAARAPFKCAGTPGRLAELVSGHYDRGGGGKFITVYPQDDDQFRWLAEELHRVTAQLPGPGILSDRPYRPGSLVHYRYGAFRGFPRLTNDGSLEPMLQAPDGTFVRDRRQAGFRPPPWAVSPLPLPAEPAPAPAAGTSVLLNDRYVVRKAVRHAYKGGVFLGTDRRTGQEVVIKEARRHVGAALDGSDAGDRLGHEAEMLTLLAPLGLSPQPLGVFGQGGNRYLAEERVAGQTLRAWRTERLHPDRAQLLDLAAQLVGVVGAVHGLGLVLRDLNPNNLMVTPDGELRLIDLEALARPGDRVVGIHTPGYGAPEVVDLAPTGLAPALESDLYSLGAVLFHLLTGAEPVLAPDRGAARGRRERLAALLAAALADRPELTAFQPLVLGLLTDSQQDRWSLQTVRETLTGPLATTGAAAPASLASSPPAGVVLDGRTAERLLADGLTHLVDTMTPLDPVRLWPADPATERTDPLNVQHGAAGVLSVLTAAAAHRSDPRLRATVAQAAQWIAARAEVGGQQLPGLYFGRSGTAWALLDAARLLEDDSLAEHAARLAREVPVRWPNPDVCHGVAGAGLTQLRFWQATGDKEFRERAVSAAEHLLSTAAKGRSGVVWPVPADFDSELAGITHLGFAHGVAGVGTFLLLAGVAAEREDFVHAARAAAETLLATARVRDDGAGWPVDDRHADRGEHRGEHRGGNRGEHRDAEAPVHAPHWCSGASGIGTFLVRLWQATGDPRYRRSAEQAATEVYRWRWRSTPAACHGLAGNAEYLLELAQALNDPAHRRRAEELLACAHARHVVHDGLLLIPDETLTRVGVGYGTGLGGPLGLLVRLHHGGPRPWLPALDLAGRR</sequence>
<feature type="domain" description="Protein kinase" evidence="3">
    <location>
        <begin position="246"/>
        <end position="510"/>
    </location>
</feature>